<proteinExistence type="predicted"/>
<evidence type="ECO:0000259" key="2">
    <source>
        <dbReference type="Pfam" id="PF18376"/>
    </source>
</evidence>
<accession>A0ABD3E360</accession>
<comment type="caution">
    <text evidence="3">The sequence shown here is derived from an EMBL/GenBank/DDBJ whole genome shotgun (WGS) entry which is preliminary data.</text>
</comment>
<feature type="compositionally biased region" description="Basic and acidic residues" evidence="1">
    <location>
        <begin position="70"/>
        <end position="83"/>
    </location>
</feature>
<dbReference type="EMBL" id="JAVIJP010000008">
    <property type="protein sequence ID" value="KAL3648554.1"/>
    <property type="molecule type" value="Genomic_DNA"/>
</dbReference>
<evidence type="ECO:0000313" key="4">
    <source>
        <dbReference type="Proteomes" id="UP001632038"/>
    </source>
</evidence>
<dbReference type="AlphaFoldDB" id="A0ABD3E360"/>
<name>A0ABD3E360_9LAMI</name>
<reference evidence="4" key="1">
    <citation type="journal article" date="2024" name="IScience">
        <title>Strigolactones Initiate the Formation of Haustorium-like Structures in Castilleja.</title>
        <authorList>
            <person name="Buerger M."/>
            <person name="Peterson D."/>
            <person name="Chory J."/>
        </authorList>
    </citation>
    <scope>NUCLEOTIDE SEQUENCE [LARGE SCALE GENOMIC DNA]</scope>
</reference>
<protein>
    <recommendedName>
        <fullName evidence="2">Mvd1 C-terminal domain-containing protein</fullName>
    </recommendedName>
</protein>
<sequence>MNVKEDHSKLSAIASAMIRKCLSQPVWWICQVDHGKKNGNDSIAVQLADYHRSEVSSRQKETSSTSGMRDTVETSELIKHRAK</sequence>
<feature type="region of interest" description="Disordered" evidence="1">
    <location>
        <begin position="54"/>
        <end position="83"/>
    </location>
</feature>
<organism evidence="3 4">
    <name type="scientific">Castilleja foliolosa</name>
    <dbReference type="NCBI Taxonomy" id="1961234"/>
    <lineage>
        <taxon>Eukaryota</taxon>
        <taxon>Viridiplantae</taxon>
        <taxon>Streptophyta</taxon>
        <taxon>Embryophyta</taxon>
        <taxon>Tracheophyta</taxon>
        <taxon>Spermatophyta</taxon>
        <taxon>Magnoliopsida</taxon>
        <taxon>eudicotyledons</taxon>
        <taxon>Gunneridae</taxon>
        <taxon>Pentapetalae</taxon>
        <taxon>asterids</taxon>
        <taxon>lamiids</taxon>
        <taxon>Lamiales</taxon>
        <taxon>Orobanchaceae</taxon>
        <taxon>Pedicularideae</taxon>
        <taxon>Castillejinae</taxon>
        <taxon>Castilleja</taxon>
    </lineage>
</organism>
<dbReference type="SUPFAM" id="SSF55060">
    <property type="entry name" value="GHMP Kinase, C-terminal domain"/>
    <property type="match status" value="1"/>
</dbReference>
<feature type="domain" description="Mvd1 C-terminal" evidence="2">
    <location>
        <begin position="55"/>
        <end position="83"/>
    </location>
</feature>
<dbReference type="InterPro" id="IPR036554">
    <property type="entry name" value="GHMP_kinase_C_sf"/>
</dbReference>
<dbReference type="Pfam" id="PF18376">
    <property type="entry name" value="MDD_C"/>
    <property type="match status" value="1"/>
</dbReference>
<dbReference type="InterPro" id="IPR041431">
    <property type="entry name" value="Mvd1_C"/>
</dbReference>
<evidence type="ECO:0000313" key="3">
    <source>
        <dbReference type="EMBL" id="KAL3648554.1"/>
    </source>
</evidence>
<dbReference type="Proteomes" id="UP001632038">
    <property type="component" value="Unassembled WGS sequence"/>
</dbReference>
<gene>
    <name evidence="3" type="ORF">CASFOL_007978</name>
</gene>
<keyword evidence="4" id="KW-1185">Reference proteome</keyword>
<dbReference type="Gene3D" id="3.30.70.890">
    <property type="entry name" value="GHMP kinase, C-terminal domain"/>
    <property type="match status" value="1"/>
</dbReference>
<evidence type="ECO:0000256" key="1">
    <source>
        <dbReference type="SAM" id="MobiDB-lite"/>
    </source>
</evidence>